<proteinExistence type="predicted"/>
<feature type="compositionally biased region" description="Gly residues" evidence="3">
    <location>
        <begin position="340"/>
        <end position="356"/>
    </location>
</feature>
<feature type="region of interest" description="Disordered" evidence="3">
    <location>
        <begin position="318"/>
        <end position="383"/>
    </location>
</feature>
<evidence type="ECO:0000256" key="1">
    <source>
        <dbReference type="ARBA" id="ARBA00022884"/>
    </source>
</evidence>
<dbReference type="InterPro" id="IPR012677">
    <property type="entry name" value="Nucleotide-bd_a/b_plait_sf"/>
</dbReference>
<evidence type="ECO:0000256" key="3">
    <source>
        <dbReference type="SAM" id="MobiDB-lite"/>
    </source>
</evidence>
<dbReference type="AlphaFoldDB" id="A0A423VLK9"/>
<dbReference type="OrthoDB" id="1749473at2759"/>
<dbReference type="SMART" id="SM00360">
    <property type="entry name" value="RRM"/>
    <property type="match status" value="1"/>
</dbReference>
<organism evidence="5 6">
    <name type="scientific">Cytospora chrysosperma</name>
    <name type="common">Cytospora canker fungus</name>
    <name type="synonym">Sphaeria chrysosperma</name>
    <dbReference type="NCBI Taxonomy" id="252740"/>
    <lineage>
        <taxon>Eukaryota</taxon>
        <taxon>Fungi</taxon>
        <taxon>Dikarya</taxon>
        <taxon>Ascomycota</taxon>
        <taxon>Pezizomycotina</taxon>
        <taxon>Sordariomycetes</taxon>
        <taxon>Sordariomycetidae</taxon>
        <taxon>Diaporthales</taxon>
        <taxon>Cytosporaceae</taxon>
        <taxon>Cytospora</taxon>
    </lineage>
</organism>
<dbReference type="STRING" id="252740.A0A423VLK9"/>
<dbReference type="GO" id="GO:0003729">
    <property type="term" value="F:mRNA binding"/>
    <property type="evidence" value="ECO:0007669"/>
    <property type="project" value="InterPro"/>
</dbReference>
<dbReference type="InterPro" id="IPR034215">
    <property type="entry name" value="RBM42_RRM"/>
</dbReference>
<dbReference type="EMBL" id="LJZO01000041">
    <property type="protein sequence ID" value="ROV91772.1"/>
    <property type="molecule type" value="Genomic_DNA"/>
</dbReference>
<dbReference type="PROSITE" id="PS50102">
    <property type="entry name" value="RRM"/>
    <property type="match status" value="1"/>
</dbReference>
<feature type="region of interest" description="Disordered" evidence="3">
    <location>
        <begin position="1"/>
        <end position="53"/>
    </location>
</feature>
<accession>A0A423VLK9</accession>
<feature type="compositionally biased region" description="Polar residues" evidence="3">
    <location>
        <begin position="24"/>
        <end position="35"/>
    </location>
</feature>
<sequence length="383" mass="39930">MSYPGPPGVSSNASHASLPPRPPATNTSGGFRSTFSPSTSAAPTYPASAPYSSAATYNTPPVAAAHYGAAPSTYSYPQAPPVGAGRGAYGQAAASYNYPTSYSQQPSYYGAATTTSYSTPPQIRNPFPQPGTAAQPQAASQNPFDRSDPNYDPEMAAQIAQWQSAYLPKEGVDANAATASKAATGKPGTVVGPTFNAEAAAKAAQEVADNNGGEKKKTVYREGGGKKWADDSLLEWDPSHLRLFVGNLAGETTDDSLLKAFARWQSVQKAKVVRDKRTNKSKGYGFVSFSDSDDFFQAAKEMNGKYIQSHPVVVRKSTTEIKPAATKDKNKNRYQKKGGNKGGHGGGSGAGKGEGGYSPHLGPTGGGIVKPGQKNKSGVKFLG</sequence>
<dbReference type="InterPro" id="IPR000504">
    <property type="entry name" value="RRM_dom"/>
</dbReference>
<dbReference type="InterPro" id="IPR035979">
    <property type="entry name" value="RBD_domain_sf"/>
</dbReference>
<dbReference type="PANTHER" id="PTHR47640:SF11">
    <property type="entry name" value="RNA-BINDING PROTEIN 42"/>
    <property type="match status" value="1"/>
</dbReference>
<evidence type="ECO:0000313" key="6">
    <source>
        <dbReference type="Proteomes" id="UP000284375"/>
    </source>
</evidence>
<dbReference type="CDD" id="cd12383">
    <property type="entry name" value="RRM_RBM42"/>
    <property type="match status" value="1"/>
</dbReference>
<dbReference type="SUPFAM" id="SSF54928">
    <property type="entry name" value="RNA-binding domain, RBD"/>
    <property type="match status" value="1"/>
</dbReference>
<dbReference type="InterPro" id="IPR050825">
    <property type="entry name" value="RBM42_RBP45_47-like"/>
</dbReference>
<feature type="compositionally biased region" description="Low complexity" evidence="3">
    <location>
        <begin position="36"/>
        <end position="53"/>
    </location>
</feature>
<evidence type="ECO:0000256" key="2">
    <source>
        <dbReference type="PROSITE-ProRule" id="PRU00176"/>
    </source>
</evidence>
<feature type="region of interest" description="Disordered" evidence="3">
    <location>
        <begin position="102"/>
        <end position="154"/>
    </location>
</feature>
<name>A0A423VLK9_CYTCH</name>
<gene>
    <name evidence="5" type="ORF">VSDG_06444</name>
</gene>
<keyword evidence="1 2" id="KW-0694">RNA-binding</keyword>
<dbReference type="Pfam" id="PF00076">
    <property type="entry name" value="RRM_1"/>
    <property type="match status" value="1"/>
</dbReference>
<evidence type="ECO:0000259" key="4">
    <source>
        <dbReference type="PROSITE" id="PS50102"/>
    </source>
</evidence>
<feature type="domain" description="RRM" evidence="4">
    <location>
        <begin position="241"/>
        <end position="319"/>
    </location>
</feature>
<feature type="compositionally biased region" description="Low complexity" evidence="3">
    <location>
        <begin position="130"/>
        <end position="141"/>
    </location>
</feature>
<keyword evidence="6" id="KW-1185">Reference proteome</keyword>
<feature type="compositionally biased region" description="Low complexity" evidence="3">
    <location>
        <begin position="102"/>
        <end position="121"/>
    </location>
</feature>
<comment type="caution">
    <text evidence="5">The sequence shown here is derived from an EMBL/GenBank/DDBJ whole genome shotgun (WGS) entry which is preliminary data.</text>
</comment>
<dbReference type="Proteomes" id="UP000284375">
    <property type="component" value="Unassembled WGS sequence"/>
</dbReference>
<evidence type="ECO:0000313" key="5">
    <source>
        <dbReference type="EMBL" id="ROV91772.1"/>
    </source>
</evidence>
<dbReference type="PANTHER" id="PTHR47640">
    <property type="entry name" value="TRNA SELENOCYSTEINE 1-ASSOCIATED PROTEIN 1-RELATED-RELATED"/>
    <property type="match status" value="1"/>
</dbReference>
<reference evidence="5 6" key="1">
    <citation type="submission" date="2015-09" db="EMBL/GenBank/DDBJ databases">
        <title>Host preference determinants of Valsa canker pathogens revealed by comparative genomics.</title>
        <authorList>
            <person name="Yin Z."/>
            <person name="Huang L."/>
        </authorList>
    </citation>
    <scope>NUCLEOTIDE SEQUENCE [LARGE SCALE GENOMIC DNA]</scope>
    <source>
        <strain evidence="5 6">YSFL</strain>
    </source>
</reference>
<protein>
    <recommendedName>
        <fullName evidence="4">RRM domain-containing protein</fullName>
    </recommendedName>
</protein>
<dbReference type="Gene3D" id="3.30.70.330">
    <property type="match status" value="1"/>
</dbReference>